<name>A0ABQ3SJ52_9ACTN</name>
<sequence>MPPLTYRLTPGVEGLVHETEFADRTFETGDGVRVTLLAVDLERRRISLSPAPEA</sequence>
<dbReference type="InterPro" id="IPR003029">
    <property type="entry name" value="S1_domain"/>
</dbReference>
<accession>A0ABQ3SJ52</accession>
<protein>
    <recommendedName>
        <fullName evidence="1">S1 motif domain-containing protein</fullName>
    </recommendedName>
</protein>
<dbReference type="Gene3D" id="2.40.50.140">
    <property type="entry name" value="Nucleic acid-binding proteins"/>
    <property type="match status" value="1"/>
</dbReference>
<feature type="domain" description="S1 motif" evidence="1">
    <location>
        <begin position="1"/>
        <end position="51"/>
    </location>
</feature>
<evidence type="ECO:0000313" key="2">
    <source>
        <dbReference type="EMBL" id="GHI68183.1"/>
    </source>
</evidence>
<dbReference type="SUPFAM" id="SSF50249">
    <property type="entry name" value="Nucleic acid-binding proteins"/>
    <property type="match status" value="1"/>
</dbReference>
<organism evidence="2 3">
    <name type="scientific">Streptomyces nojiriensis</name>
    <dbReference type="NCBI Taxonomy" id="66374"/>
    <lineage>
        <taxon>Bacteria</taxon>
        <taxon>Bacillati</taxon>
        <taxon>Actinomycetota</taxon>
        <taxon>Actinomycetes</taxon>
        <taxon>Kitasatosporales</taxon>
        <taxon>Streptomycetaceae</taxon>
        <taxon>Streptomyces</taxon>
    </lineage>
</organism>
<proteinExistence type="predicted"/>
<reference evidence="3" key="1">
    <citation type="submission" date="2023-07" db="EMBL/GenBank/DDBJ databases">
        <title>Whole genome shotgun sequence of Streptomyces nojiriensis NBRC 13794.</title>
        <authorList>
            <person name="Komaki H."/>
            <person name="Tamura T."/>
        </authorList>
    </citation>
    <scope>NUCLEOTIDE SEQUENCE [LARGE SCALE GENOMIC DNA]</scope>
    <source>
        <strain evidence="3">NBRC 13794</strain>
    </source>
</reference>
<dbReference type="PROSITE" id="PS50126">
    <property type="entry name" value="S1"/>
    <property type="match status" value="1"/>
</dbReference>
<evidence type="ECO:0000259" key="1">
    <source>
        <dbReference type="PROSITE" id="PS50126"/>
    </source>
</evidence>
<dbReference type="RefSeq" id="WP_189744313.1">
    <property type="nucleotide sequence ID" value="NZ_BMRL01000015.1"/>
</dbReference>
<dbReference type="Pfam" id="PF00575">
    <property type="entry name" value="S1"/>
    <property type="match status" value="1"/>
</dbReference>
<evidence type="ECO:0000313" key="3">
    <source>
        <dbReference type="Proteomes" id="UP000613974"/>
    </source>
</evidence>
<comment type="caution">
    <text evidence="2">The sequence shown here is derived from an EMBL/GenBank/DDBJ whole genome shotgun (WGS) entry which is preliminary data.</text>
</comment>
<dbReference type="Proteomes" id="UP000613974">
    <property type="component" value="Unassembled WGS sequence"/>
</dbReference>
<keyword evidence="3" id="KW-1185">Reference proteome</keyword>
<dbReference type="InterPro" id="IPR012340">
    <property type="entry name" value="NA-bd_OB-fold"/>
</dbReference>
<dbReference type="EMBL" id="BNEC01000003">
    <property type="protein sequence ID" value="GHI68183.1"/>
    <property type="molecule type" value="Genomic_DNA"/>
</dbReference>
<dbReference type="GeneID" id="95594479"/>
<gene>
    <name evidence="2" type="ORF">Snoj_21010</name>
</gene>